<dbReference type="Gene3D" id="3.40.605.10">
    <property type="entry name" value="Aldehyde Dehydrogenase, Chain A, domain 1"/>
    <property type="match status" value="1"/>
</dbReference>
<dbReference type="Pfam" id="PF00171">
    <property type="entry name" value="Aldedh"/>
    <property type="match status" value="1"/>
</dbReference>
<evidence type="ECO:0000256" key="3">
    <source>
        <dbReference type="ARBA" id="ARBA00024226"/>
    </source>
</evidence>
<keyword evidence="7" id="KW-0812">Transmembrane</keyword>
<feature type="non-terminal residue" evidence="9">
    <location>
        <position position="1"/>
    </location>
</feature>
<dbReference type="EMBL" id="KV749622">
    <property type="protein sequence ID" value="OCL08674.1"/>
    <property type="molecule type" value="Genomic_DNA"/>
</dbReference>
<dbReference type="Gene3D" id="3.40.309.10">
    <property type="entry name" value="Aldehyde Dehydrogenase, Chain A, domain 2"/>
    <property type="match status" value="1"/>
</dbReference>
<sequence>MEHLSDYSSYAIAVAALIPILLILFFLRPDPEAPVPYTVPPPPECHPDWKGEILESPSLKIPGSSDIQCYCPATGASLGRVTPATEADIDEAVMRAKEAQVEWAKTTFSQRRKVLRTMLKFVLENQEMIAQAACLDSGKTRIDASFGEILVTAERLKWTIDHGEEALKPERRPTNFLMMYKVNEVRWEPLGVVAACVSWNYPFHNLLGPIISSLFAGNAIVIKGSESTAWSQRYFVSIARAALTACSHPPSLIQPLTCWPATAGHLTAHPGLAHLTFIGSRPVAHAVAASAAKALTPLCVELGGKDAAIVLDDVPASDLPRIVSILLRGTFQAAGQNCIGIERVIALPAVYPKLLELLTPRVRALRQGSALDSAAAVDVGASISGARFSDLEALIGSAVTDGARLLAGGARTSHPRWPHGHYFAPTLLADVTPGMAVATTELF</sequence>
<keyword evidence="2 6" id="KW-0560">Oxidoreductase</keyword>
<dbReference type="AlphaFoldDB" id="A0A8E2JTL4"/>
<feature type="active site" evidence="5">
    <location>
        <position position="301"/>
    </location>
</feature>
<evidence type="ECO:0000256" key="1">
    <source>
        <dbReference type="ARBA" id="ARBA00009986"/>
    </source>
</evidence>
<dbReference type="PANTHER" id="PTHR11699">
    <property type="entry name" value="ALDEHYDE DEHYDROGENASE-RELATED"/>
    <property type="match status" value="1"/>
</dbReference>
<organism evidence="9 10">
    <name type="scientific">Glonium stellatum</name>
    <dbReference type="NCBI Taxonomy" id="574774"/>
    <lineage>
        <taxon>Eukaryota</taxon>
        <taxon>Fungi</taxon>
        <taxon>Dikarya</taxon>
        <taxon>Ascomycota</taxon>
        <taxon>Pezizomycotina</taxon>
        <taxon>Dothideomycetes</taxon>
        <taxon>Pleosporomycetidae</taxon>
        <taxon>Gloniales</taxon>
        <taxon>Gloniaceae</taxon>
        <taxon>Glonium</taxon>
    </lineage>
</organism>
<dbReference type="Proteomes" id="UP000250140">
    <property type="component" value="Unassembled WGS sequence"/>
</dbReference>
<evidence type="ECO:0000313" key="9">
    <source>
        <dbReference type="EMBL" id="OCL08674.1"/>
    </source>
</evidence>
<dbReference type="InterPro" id="IPR016162">
    <property type="entry name" value="Ald_DH_N"/>
</dbReference>
<protein>
    <recommendedName>
        <fullName evidence="3">aldehyde dehydrogenase (NAD(+))</fullName>
        <ecNumber evidence="3">1.2.1.3</ecNumber>
    </recommendedName>
</protein>
<keyword evidence="7" id="KW-1133">Transmembrane helix</keyword>
<dbReference type="GO" id="GO:0004029">
    <property type="term" value="F:aldehyde dehydrogenase (NAD+) activity"/>
    <property type="evidence" value="ECO:0007669"/>
    <property type="project" value="UniProtKB-EC"/>
</dbReference>
<evidence type="ECO:0000256" key="7">
    <source>
        <dbReference type="SAM" id="Phobius"/>
    </source>
</evidence>
<dbReference type="InterPro" id="IPR016161">
    <property type="entry name" value="Ald_DH/histidinol_DH"/>
</dbReference>
<dbReference type="InterPro" id="IPR016163">
    <property type="entry name" value="Ald_DH_C"/>
</dbReference>
<evidence type="ECO:0000256" key="6">
    <source>
        <dbReference type="RuleBase" id="RU003345"/>
    </source>
</evidence>
<feature type="transmembrane region" description="Helical" evidence="7">
    <location>
        <begin position="7"/>
        <end position="27"/>
    </location>
</feature>
<name>A0A8E2JTL4_9PEZI</name>
<evidence type="ECO:0000256" key="2">
    <source>
        <dbReference type="ARBA" id="ARBA00023002"/>
    </source>
</evidence>
<dbReference type="PROSITE" id="PS00687">
    <property type="entry name" value="ALDEHYDE_DEHYDR_GLU"/>
    <property type="match status" value="1"/>
</dbReference>
<dbReference type="InterPro" id="IPR015590">
    <property type="entry name" value="Aldehyde_DH_dom"/>
</dbReference>
<comment type="similarity">
    <text evidence="1 6">Belongs to the aldehyde dehydrogenase family.</text>
</comment>
<dbReference type="OrthoDB" id="310895at2759"/>
<reference evidence="9 10" key="1">
    <citation type="journal article" date="2016" name="Nat. Commun.">
        <title>Ectomycorrhizal ecology is imprinted in the genome of the dominant symbiotic fungus Cenococcum geophilum.</title>
        <authorList>
            <consortium name="DOE Joint Genome Institute"/>
            <person name="Peter M."/>
            <person name="Kohler A."/>
            <person name="Ohm R.A."/>
            <person name="Kuo A."/>
            <person name="Krutzmann J."/>
            <person name="Morin E."/>
            <person name="Arend M."/>
            <person name="Barry K.W."/>
            <person name="Binder M."/>
            <person name="Choi C."/>
            <person name="Clum A."/>
            <person name="Copeland A."/>
            <person name="Grisel N."/>
            <person name="Haridas S."/>
            <person name="Kipfer T."/>
            <person name="LaButti K."/>
            <person name="Lindquist E."/>
            <person name="Lipzen A."/>
            <person name="Maire R."/>
            <person name="Meier B."/>
            <person name="Mihaltcheva S."/>
            <person name="Molinier V."/>
            <person name="Murat C."/>
            <person name="Poggeler S."/>
            <person name="Quandt C.A."/>
            <person name="Sperisen C."/>
            <person name="Tritt A."/>
            <person name="Tisserant E."/>
            <person name="Crous P.W."/>
            <person name="Henrissat B."/>
            <person name="Nehls U."/>
            <person name="Egli S."/>
            <person name="Spatafora J.W."/>
            <person name="Grigoriev I.V."/>
            <person name="Martin F.M."/>
        </authorList>
    </citation>
    <scope>NUCLEOTIDE SEQUENCE [LARGE SCALE GENOMIC DNA]</scope>
    <source>
        <strain evidence="9 10">CBS 207.34</strain>
    </source>
</reference>
<dbReference type="PROSITE" id="PS00070">
    <property type="entry name" value="ALDEHYDE_DEHYDR_CYS"/>
    <property type="match status" value="1"/>
</dbReference>
<evidence type="ECO:0000313" key="10">
    <source>
        <dbReference type="Proteomes" id="UP000250140"/>
    </source>
</evidence>
<keyword evidence="7" id="KW-0472">Membrane</keyword>
<dbReference type="InterPro" id="IPR016160">
    <property type="entry name" value="Ald_DH_CS_CYS"/>
</dbReference>
<evidence type="ECO:0000256" key="5">
    <source>
        <dbReference type="PROSITE-ProRule" id="PRU10007"/>
    </source>
</evidence>
<accession>A0A8E2JTL4</accession>
<evidence type="ECO:0000256" key="4">
    <source>
        <dbReference type="ARBA" id="ARBA00049194"/>
    </source>
</evidence>
<comment type="catalytic activity">
    <reaction evidence="4">
        <text>an aldehyde + NAD(+) + H2O = a carboxylate + NADH + 2 H(+)</text>
        <dbReference type="Rhea" id="RHEA:16185"/>
        <dbReference type="ChEBI" id="CHEBI:15377"/>
        <dbReference type="ChEBI" id="CHEBI:15378"/>
        <dbReference type="ChEBI" id="CHEBI:17478"/>
        <dbReference type="ChEBI" id="CHEBI:29067"/>
        <dbReference type="ChEBI" id="CHEBI:57540"/>
        <dbReference type="ChEBI" id="CHEBI:57945"/>
        <dbReference type="EC" id="1.2.1.3"/>
    </reaction>
</comment>
<evidence type="ECO:0000259" key="8">
    <source>
        <dbReference type="Pfam" id="PF00171"/>
    </source>
</evidence>
<keyword evidence="10" id="KW-1185">Reference proteome</keyword>
<gene>
    <name evidence="9" type="ORF">AOQ84DRAFT_339943</name>
</gene>
<feature type="domain" description="Aldehyde dehydrogenase" evidence="8">
    <location>
        <begin position="65"/>
        <end position="443"/>
    </location>
</feature>
<dbReference type="SUPFAM" id="SSF53720">
    <property type="entry name" value="ALDH-like"/>
    <property type="match status" value="1"/>
</dbReference>
<dbReference type="InterPro" id="IPR029510">
    <property type="entry name" value="Ald_DH_CS_GLU"/>
</dbReference>
<dbReference type="FunFam" id="3.40.605.10:FF:000014">
    <property type="entry name" value="aldehyde dehydrogenase 22A1"/>
    <property type="match status" value="1"/>
</dbReference>
<proteinExistence type="inferred from homology"/>
<dbReference type="EC" id="1.2.1.3" evidence="3"/>